<protein>
    <submittedName>
        <fullName evidence="1">Uncharacterized protein</fullName>
    </submittedName>
</protein>
<dbReference type="AlphaFoldDB" id="A0A9W9XKC1"/>
<reference evidence="1" key="1">
    <citation type="submission" date="2022-12" db="EMBL/GenBank/DDBJ databases">
        <authorList>
            <person name="Petersen C."/>
        </authorList>
    </citation>
    <scope>NUCLEOTIDE SEQUENCE</scope>
    <source>
        <strain evidence="1">IBT 29495</strain>
    </source>
</reference>
<name>A0A9W9XKC1_9EURO</name>
<reference evidence="1" key="2">
    <citation type="journal article" date="2023" name="IMA Fungus">
        <title>Comparative genomic study of the Penicillium genus elucidates a diverse pangenome and 15 lateral gene transfer events.</title>
        <authorList>
            <person name="Petersen C."/>
            <person name="Sorensen T."/>
            <person name="Nielsen M.R."/>
            <person name="Sondergaard T.E."/>
            <person name="Sorensen J.L."/>
            <person name="Fitzpatrick D.A."/>
            <person name="Frisvad J.C."/>
            <person name="Nielsen K.L."/>
        </authorList>
    </citation>
    <scope>NUCLEOTIDE SEQUENCE</scope>
    <source>
        <strain evidence="1">IBT 29495</strain>
    </source>
</reference>
<comment type="caution">
    <text evidence="1">The sequence shown here is derived from an EMBL/GenBank/DDBJ whole genome shotgun (WGS) entry which is preliminary data.</text>
</comment>
<sequence>METLKAKGSDEINSQSTGSAVGVKFTPHRFFGCRVCYCHRGTISLPTGELWSFTEIDGEHYQFKRVDDGVNESVPTRSLVWQFCNSWAPPKDLPLDLPFAVNRDTRVCRINESSNDYEPIFSKSLAVMNREGCVLFDEVESKMDGIQSDAKHGLILLSVLAIARYEGWL</sequence>
<dbReference type="EMBL" id="JAPWDS010000006">
    <property type="protein sequence ID" value="KAJ5494105.1"/>
    <property type="molecule type" value="Genomic_DNA"/>
</dbReference>
<evidence type="ECO:0000313" key="1">
    <source>
        <dbReference type="EMBL" id="KAJ5494105.1"/>
    </source>
</evidence>
<gene>
    <name evidence="1" type="ORF">N7463_010192</name>
</gene>
<evidence type="ECO:0000313" key="2">
    <source>
        <dbReference type="Proteomes" id="UP001149954"/>
    </source>
</evidence>
<keyword evidence="2" id="KW-1185">Reference proteome</keyword>
<dbReference type="Proteomes" id="UP001149954">
    <property type="component" value="Unassembled WGS sequence"/>
</dbReference>
<proteinExistence type="predicted"/>
<accession>A0A9W9XKC1</accession>
<dbReference type="OrthoDB" id="4329799at2759"/>
<organism evidence="1 2">
    <name type="scientific">Penicillium fimorum</name>
    <dbReference type="NCBI Taxonomy" id="1882269"/>
    <lineage>
        <taxon>Eukaryota</taxon>
        <taxon>Fungi</taxon>
        <taxon>Dikarya</taxon>
        <taxon>Ascomycota</taxon>
        <taxon>Pezizomycotina</taxon>
        <taxon>Eurotiomycetes</taxon>
        <taxon>Eurotiomycetidae</taxon>
        <taxon>Eurotiales</taxon>
        <taxon>Aspergillaceae</taxon>
        <taxon>Penicillium</taxon>
    </lineage>
</organism>